<dbReference type="InterPro" id="IPR036457">
    <property type="entry name" value="PPM-type-like_dom_sf"/>
</dbReference>
<evidence type="ECO:0000313" key="3">
    <source>
        <dbReference type="EMBL" id="GMI95913.1"/>
    </source>
</evidence>
<sequence>MNQLWDFSFIFFFDVFWVLEQAFKLRRFRIGDGGSKKRENGVKKKPSWMMPVSHGYHVVGNKSPRLGSSDEPEFDSVVVQREQIDELELWFFGVFDPRIGDGVTKYIQSHLFDKKPKQSRISRKTKETMKKAYLGARAKAREAQKEDEAFRAGSASVMLVNGEKLVMANLGGYRAVVCRDGMARQLSSKHHGGARRHWTRRLFPVRILACDSSNAAAIRHTKSSELLVGAEKLNAETEFIIIASTGIWEVMKNQEAVNLIRHLEDPQEAAECLTKEASTRMSRSNISCVIIRFN</sequence>
<dbReference type="OrthoDB" id="10264738at2759"/>
<feature type="signal peptide" evidence="1">
    <location>
        <begin position="1"/>
        <end position="22"/>
    </location>
</feature>
<feature type="chain" id="PRO_5040976112" description="PPM-type phosphatase domain-containing protein" evidence="1">
    <location>
        <begin position="23"/>
        <end position="294"/>
    </location>
</feature>
<evidence type="ECO:0000256" key="1">
    <source>
        <dbReference type="SAM" id="SignalP"/>
    </source>
</evidence>
<dbReference type="SUPFAM" id="SSF81606">
    <property type="entry name" value="PP2C-like"/>
    <property type="match status" value="1"/>
</dbReference>
<dbReference type="Proteomes" id="UP001165190">
    <property type="component" value="Unassembled WGS sequence"/>
</dbReference>
<name>A0A9W7MC17_HIBTR</name>
<protein>
    <recommendedName>
        <fullName evidence="2">PPM-type phosphatase domain-containing protein</fullName>
    </recommendedName>
</protein>
<dbReference type="CDD" id="cd00143">
    <property type="entry name" value="PP2Cc"/>
    <property type="match status" value="1"/>
</dbReference>
<keyword evidence="4" id="KW-1185">Reference proteome</keyword>
<dbReference type="InterPro" id="IPR001932">
    <property type="entry name" value="PPM-type_phosphatase-like_dom"/>
</dbReference>
<dbReference type="PANTHER" id="PTHR47992">
    <property type="entry name" value="PROTEIN PHOSPHATASE"/>
    <property type="match status" value="1"/>
</dbReference>
<evidence type="ECO:0000259" key="2">
    <source>
        <dbReference type="PROSITE" id="PS51746"/>
    </source>
</evidence>
<evidence type="ECO:0000313" key="4">
    <source>
        <dbReference type="Proteomes" id="UP001165190"/>
    </source>
</evidence>
<keyword evidence="1" id="KW-0732">Signal</keyword>
<dbReference type="AlphaFoldDB" id="A0A9W7MC17"/>
<dbReference type="SMART" id="SM00332">
    <property type="entry name" value="PP2Cc"/>
    <property type="match status" value="1"/>
</dbReference>
<dbReference type="GO" id="GO:0004722">
    <property type="term" value="F:protein serine/threonine phosphatase activity"/>
    <property type="evidence" value="ECO:0007669"/>
    <property type="project" value="InterPro"/>
</dbReference>
<organism evidence="3 4">
    <name type="scientific">Hibiscus trionum</name>
    <name type="common">Flower of an hour</name>
    <dbReference type="NCBI Taxonomy" id="183268"/>
    <lineage>
        <taxon>Eukaryota</taxon>
        <taxon>Viridiplantae</taxon>
        <taxon>Streptophyta</taxon>
        <taxon>Embryophyta</taxon>
        <taxon>Tracheophyta</taxon>
        <taxon>Spermatophyta</taxon>
        <taxon>Magnoliopsida</taxon>
        <taxon>eudicotyledons</taxon>
        <taxon>Gunneridae</taxon>
        <taxon>Pentapetalae</taxon>
        <taxon>rosids</taxon>
        <taxon>malvids</taxon>
        <taxon>Malvales</taxon>
        <taxon>Malvaceae</taxon>
        <taxon>Malvoideae</taxon>
        <taxon>Hibiscus</taxon>
    </lineage>
</organism>
<proteinExistence type="predicted"/>
<dbReference type="Pfam" id="PF00481">
    <property type="entry name" value="PP2C"/>
    <property type="match status" value="2"/>
</dbReference>
<dbReference type="Gene3D" id="3.60.40.10">
    <property type="entry name" value="PPM-type phosphatase domain"/>
    <property type="match status" value="1"/>
</dbReference>
<dbReference type="InterPro" id="IPR015655">
    <property type="entry name" value="PP2C"/>
</dbReference>
<comment type="caution">
    <text evidence="3">The sequence shown here is derived from an EMBL/GenBank/DDBJ whole genome shotgun (WGS) entry which is preliminary data.</text>
</comment>
<reference evidence="3" key="1">
    <citation type="submission" date="2023-05" db="EMBL/GenBank/DDBJ databases">
        <title>Genome and transcriptome analyses reveal genes involved in the formation of fine ridges on petal epidermal cells in Hibiscus trionum.</title>
        <authorList>
            <person name="Koshimizu S."/>
            <person name="Masuda S."/>
            <person name="Ishii T."/>
            <person name="Shirasu K."/>
            <person name="Hoshino A."/>
            <person name="Arita M."/>
        </authorList>
    </citation>
    <scope>NUCLEOTIDE SEQUENCE</scope>
    <source>
        <strain evidence="3">Hamamatsu line</strain>
    </source>
</reference>
<gene>
    <name evidence="3" type="ORF">HRI_003260600</name>
</gene>
<dbReference type="PROSITE" id="PS51746">
    <property type="entry name" value="PPM_2"/>
    <property type="match status" value="1"/>
</dbReference>
<accession>A0A9W7MC17</accession>
<dbReference type="EMBL" id="BSYR01000028">
    <property type="protein sequence ID" value="GMI95913.1"/>
    <property type="molecule type" value="Genomic_DNA"/>
</dbReference>
<feature type="domain" description="PPM-type phosphatase" evidence="2">
    <location>
        <begin position="58"/>
        <end position="293"/>
    </location>
</feature>